<feature type="region of interest" description="Disordered" evidence="3">
    <location>
        <begin position="455"/>
        <end position="504"/>
    </location>
</feature>
<comment type="caution">
    <text evidence="6">The sequence shown here is derived from an EMBL/GenBank/DDBJ whole genome shotgun (WGS) entry which is preliminary data.</text>
</comment>
<dbReference type="Gene3D" id="2.40.50.770">
    <property type="entry name" value="RecQ-mediated genome instability protein Rmi1, C-terminal domain"/>
    <property type="match status" value="1"/>
</dbReference>
<protein>
    <recommendedName>
        <fullName evidence="2">RecQ-mediated genome instability protein 1</fullName>
    </recommendedName>
</protein>
<feature type="compositionally biased region" description="Polar residues" evidence="3">
    <location>
        <begin position="414"/>
        <end position="424"/>
    </location>
</feature>
<dbReference type="Proteomes" id="UP001465976">
    <property type="component" value="Unassembled WGS sequence"/>
</dbReference>
<name>A0ABR3FHZ7_9AGAR</name>
<organism evidence="6 7">
    <name type="scientific">Marasmius crinis-equi</name>
    <dbReference type="NCBI Taxonomy" id="585013"/>
    <lineage>
        <taxon>Eukaryota</taxon>
        <taxon>Fungi</taxon>
        <taxon>Dikarya</taxon>
        <taxon>Basidiomycota</taxon>
        <taxon>Agaricomycotina</taxon>
        <taxon>Agaricomycetes</taxon>
        <taxon>Agaricomycetidae</taxon>
        <taxon>Agaricales</taxon>
        <taxon>Marasmiineae</taxon>
        <taxon>Marasmiaceae</taxon>
        <taxon>Marasmius</taxon>
    </lineage>
</organism>
<proteinExistence type="inferred from homology"/>
<sequence>MPPPSAILKHLSTKYPKPRVDLEWLQGCYDWIVGEKNWNPEDDLDKIIDEVESQLLASDLRDSMVHGSGIPARIADNDTTKSTLSGPILVQIESITDIGVSAYNLNKTMSIREERRAAGESNEGEADDEVEEEGPIPEFTRSMLRFEICDGSTTMRAMEYRRIPQLKLGQTPLGFKLLIKNVEIRRGIAFLEPDSVVLKGGEEYNLNQRQSGQFANSLRIRLGLPPDPELENEPPPSPMAADNPRSPLRDISPPPAPTLSDHQRSHMDDEDQPRRRRVPNSSAGSVPSSSTTVVPTATRTSRPPASASHKSAPLARQAPIDIESESDDEDENDAEWSSSSRNRPIKPLPARGRLSEGSPSVAVSNGKGKEKEKIKTIPSKPIVIDDDDDMFDDDFDPAFLAEIDEAEMKAMGDQFQNMGTPSKGSRTRHSTAVLETQPRSQGALIAVSETLGQPIVIDDDEEEEDKENVPALQRSVRRRTSTQEQFPVSTAPPDDDIIDLSSDD</sequence>
<evidence type="ECO:0000259" key="5">
    <source>
        <dbReference type="Pfam" id="PF21000"/>
    </source>
</evidence>
<evidence type="ECO:0000256" key="3">
    <source>
        <dbReference type="SAM" id="MobiDB-lite"/>
    </source>
</evidence>
<dbReference type="PANTHER" id="PTHR14790:SF15">
    <property type="entry name" value="RECQ-MEDIATED GENOME INSTABILITY PROTEIN 1"/>
    <property type="match status" value="1"/>
</dbReference>
<evidence type="ECO:0000259" key="4">
    <source>
        <dbReference type="Pfam" id="PF08585"/>
    </source>
</evidence>
<dbReference type="Pfam" id="PF21000">
    <property type="entry name" value="RMI1_N_N"/>
    <property type="match status" value="1"/>
</dbReference>
<dbReference type="EMBL" id="JBAHYK010000346">
    <property type="protein sequence ID" value="KAL0574987.1"/>
    <property type="molecule type" value="Genomic_DNA"/>
</dbReference>
<dbReference type="InterPro" id="IPR042470">
    <property type="entry name" value="RMI1_N_C_sf"/>
</dbReference>
<feature type="domain" description="RecQ mediated genome instability protein 1 OB-fold" evidence="4">
    <location>
        <begin position="70"/>
        <end position="210"/>
    </location>
</feature>
<feature type="domain" description="RMI1 N-terminal" evidence="5">
    <location>
        <begin position="11"/>
        <end position="63"/>
    </location>
</feature>
<evidence type="ECO:0000313" key="6">
    <source>
        <dbReference type="EMBL" id="KAL0574987.1"/>
    </source>
</evidence>
<dbReference type="SMART" id="SM01161">
    <property type="entry name" value="DUF1767"/>
    <property type="match status" value="1"/>
</dbReference>
<comment type="similarity">
    <text evidence="1">Belongs to the RMI1 family.</text>
</comment>
<feature type="compositionally biased region" description="Acidic residues" evidence="3">
    <location>
        <begin position="493"/>
        <end position="504"/>
    </location>
</feature>
<accession>A0ABR3FHZ7</accession>
<dbReference type="PANTHER" id="PTHR14790">
    <property type="entry name" value="RECQ-MEDIATED GENOME INSTABILITY PROTEIN 1 RMI1"/>
    <property type="match status" value="1"/>
</dbReference>
<reference evidence="6 7" key="1">
    <citation type="submission" date="2024-02" db="EMBL/GenBank/DDBJ databases">
        <title>A draft genome for the cacao thread blight pathogen Marasmius crinis-equi.</title>
        <authorList>
            <person name="Cohen S.P."/>
            <person name="Baruah I.K."/>
            <person name="Amoako-Attah I."/>
            <person name="Bukari Y."/>
            <person name="Meinhardt L.W."/>
            <person name="Bailey B.A."/>
        </authorList>
    </citation>
    <scope>NUCLEOTIDE SEQUENCE [LARGE SCALE GENOMIC DNA]</scope>
    <source>
        <strain evidence="6 7">GH-76</strain>
    </source>
</reference>
<feature type="compositionally biased region" description="Acidic residues" evidence="3">
    <location>
        <begin position="122"/>
        <end position="133"/>
    </location>
</feature>
<feature type="compositionally biased region" description="Acidic residues" evidence="3">
    <location>
        <begin position="457"/>
        <end position="466"/>
    </location>
</feature>
<dbReference type="InterPro" id="IPR049363">
    <property type="entry name" value="RMI1_N"/>
</dbReference>
<keyword evidence="7" id="KW-1185">Reference proteome</keyword>
<feature type="compositionally biased region" description="Acidic residues" evidence="3">
    <location>
        <begin position="322"/>
        <end position="334"/>
    </location>
</feature>
<gene>
    <name evidence="6" type="ORF">V5O48_006975</name>
</gene>
<feature type="region of interest" description="Disordered" evidence="3">
    <location>
        <begin position="114"/>
        <end position="133"/>
    </location>
</feature>
<feature type="region of interest" description="Disordered" evidence="3">
    <location>
        <begin position="222"/>
        <end position="390"/>
    </location>
</feature>
<evidence type="ECO:0000256" key="1">
    <source>
        <dbReference type="ARBA" id="ARBA00006395"/>
    </source>
</evidence>
<feature type="compositionally biased region" description="Low complexity" evidence="3">
    <location>
        <begin position="279"/>
        <end position="308"/>
    </location>
</feature>
<dbReference type="Pfam" id="PF08585">
    <property type="entry name" value="RMI1_N_C"/>
    <property type="match status" value="1"/>
</dbReference>
<feature type="region of interest" description="Disordered" evidence="3">
    <location>
        <begin position="414"/>
        <end position="439"/>
    </location>
</feature>
<evidence type="ECO:0000313" key="7">
    <source>
        <dbReference type="Proteomes" id="UP001465976"/>
    </source>
</evidence>
<evidence type="ECO:0000256" key="2">
    <source>
        <dbReference type="ARBA" id="ARBA00018987"/>
    </source>
</evidence>
<dbReference type="InterPro" id="IPR013894">
    <property type="entry name" value="RMI1_OB"/>
</dbReference>